<dbReference type="AlphaFoldDB" id="A0A4Y7PKW5"/>
<dbReference type="EMBL" id="ML170263">
    <property type="protein sequence ID" value="TDL15758.1"/>
    <property type="molecule type" value="Genomic_DNA"/>
</dbReference>
<dbReference type="STRING" id="50990.A0A4Y7PKW5"/>
<proteinExistence type="predicted"/>
<sequence length="173" mass="18740">MSASAQGFLLLALRDTQLSSPSLRDTGTLCLECITIPAYDADRDVWLVLRLNAFEMPLSPTSPMRYTRSSRTYTFETAIGPITISLPQPRSAADDEDIKTLEVILSQYGPLQTDSDVEDSKGAALGLGDAGLKGRLVLVDEDDGEVVGTLGDQFTITEDKGLREQGMEKDPVV</sequence>
<evidence type="ECO:0008006" key="3">
    <source>
        <dbReference type="Google" id="ProtNLM"/>
    </source>
</evidence>
<name>A0A4Y7PKW5_9AGAM</name>
<feature type="non-terminal residue" evidence="1">
    <location>
        <position position="173"/>
    </location>
</feature>
<keyword evidence="2" id="KW-1185">Reference proteome</keyword>
<organism evidence="1 2">
    <name type="scientific">Rickenella mellea</name>
    <dbReference type="NCBI Taxonomy" id="50990"/>
    <lineage>
        <taxon>Eukaryota</taxon>
        <taxon>Fungi</taxon>
        <taxon>Dikarya</taxon>
        <taxon>Basidiomycota</taxon>
        <taxon>Agaricomycotina</taxon>
        <taxon>Agaricomycetes</taxon>
        <taxon>Hymenochaetales</taxon>
        <taxon>Rickenellaceae</taxon>
        <taxon>Rickenella</taxon>
    </lineage>
</organism>
<reference evidence="1 2" key="1">
    <citation type="submission" date="2018-06" db="EMBL/GenBank/DDBJ databases">
        <title>A transcriptomic atlas of mushroom development highlights an independent origin of complex multicellularity.</title>
        <authorList>
            <consortium name="DOE Joint Genome Institute"/>
            <person name="Krizsan K."/>
            <person name="Almasi E."/>
            <person name="Merenyi Z."/>
            <person name="Sahu N."/>
            <person name="Viragh M."/>
            <person name="Koszo T."/>
            <person name="Mondo S."/>
            <person name="Kiss B."/>
            <person name="Balint B."/>
            <person name="Kues U."/>
            <person name="Barry K."/>
            <person name="Hegedus J.C."/>
            <person name="Henrissat B."/>
            <person name="Johnson J."/>
            <person name="Lipzen A."/>
            <person name="Ohm R."/>
            <person name="Nagy I."/>
            <person name="Pangilinan J."/>
            <person name="Yan J."/>
            <person name="Xiong Y."/>
            <person name="Grigoriev I.V."/>
            <person name="Hibbett D.S."/>
            <person name="Nagy L.G."/>
        </authorList>
    </citation>
    <scope>NUCLEOTIDE SEQUENCE [LARGE SCALE GENOMIC DNA]</scope>
    <source>
        <strain evidence="1 2">SZMC22713</strain>
    </source>
</reference>
<dbReference type="Proteomes" id="UP000294933">
    <property type="component" value="Unassembled WGS sequence"/>
</dbReference>
<evidence type="ECO:0000313" key="1">
    <source>
        <dbReference type="EMBL" id="TDL15758.1"/>
    </source>
</evidence>
<dbReference type="OrthoDB" id="20821at2759"/>
<evidence type="ECO:0000313" key="2">
    <source>
        <dbReference type="Proteomes" id="UP000294933"/>
    </source>
</evidence>
<gene>
    <name evidence="1" type="ORF">BD410DRAFT_699044</name>
</gene>
<protein>
    <recommendedName>
        <fullName evidence="3">Senescence domain-containing protein</fullName>
    </recommendedName>
</protein>
<accession>A0A4Y7PKW5</accession>
<dbReference type="VEuPathDB" id="FungiDB:BD410DRAFT_699044"/>